<dbReference type="InterPro" id="IPR027372">
    <property type="entry name" value="Phytase-like_dom"/>
</dbReference>
<accession>A0ABS6SF87</accession>
<dbReference type="Proteomes" id="UP000722336">
    <property type="component" value="Unassembled WGS sequence"/>
</dbReference>
<evidence type="ECO:0000259" key="2">
    <source>
        <dbReference type="Pfam" id="PF13449"/>
    </source>
</evidence>
<feature type="domain" description="Phytase-like" evidence="2">
    <location>
        <begin position="3"/>
        <end position="82"/>
    </location>
</feature>
<sequence>MSTLNENALIQDGPPATFGTDGVTRLGVYDTATGAAIGEYVYLADAPAEPSNPPTATAFTGNVEMMSFDDDSYLVMERTSARRSTAPCLMRPASSSASQKKSPPRPRSASSGSASSWWPHGAAKQPDRPPRRDTPRPTPVTGPYTGLAARLLTAVSV</sequence>
<feature type="region of interest" description="Disordered" evidence="1">
    <location>
        <begin position="79"/>
        <end position="146"/>
    </location>
</feature>
<organism evidence="3 4">
    <name type="scientific">Pacificimonas pallii</name>
    <dbReference type="NCBI Taxonomy" id="2827236"/>
    <lineage>
        <taxon>Bacteria</taxon>
        <taxon>Pseudomonadati</taxon>
        <taxon>Pseudomonadota</taxon>
        <taxon>Alphaproteobacteria</taxon>
        <taxon>Sphingomonadales</taxon>
        <taxon>Sphingosinicellaceae</taxon>
        <taxon>Pacificimonas</taxon>
    </lineage>
</organism>
<evidence type="ECO:0000256" key="1">
    <source>
        <dbReference type="SAM" id="MobiDB-lite"/>
    </source>
</evidence>
<evidence type="ECO:0000313" key="3">
    <source>
        <dbReference type="EMBL" id="MBV7257067.1"/>
    </source>
</evidence>
<feature type="compositionally biased region" description="Low complexity" evidence="1">
    <location>
        <begin position="92"/>
        <end position="123"/>
    </location>
</feature>
<dbReference type="Pfam" id="PF13449">
    <property type="entry name" value="Phytase-like"/>
    <property type="match status" value="1"/>
</dbReference>
<comment type="caution">
    <text evidence="3">The sequence shown here is derived from an EMBL/GenBank/DDBJ whole genome shotgun (WGS) entry which is preliminary data.</text>
</comment>
<keyword evidence="4" id="KW-1185">Reference proteome</keyword>
<reference evidence="3 4" key="1">
    <citation type="submission" date="2021-04" db="EMBL/GenBank/DDBJ databases">
        <authorList>
            <person name="Pira H."/>
            <person name="Risdian C."/>
            <person name="Wink J."/>
        </authorList>
    </citation>
    <scope>NUCLEOTIDE SEQUENCE [LARGE SCALE GENOMIC DNA]</scope>
    <source>
        <strain evidence="3 4">WHA3</strain>
    </source>
</reference>
<dbReference type="EMBL" id="JAGSPA010000003">
    <property type="protein sequence ID" value="MBV7257067.1"/>
    <property type="molecule type" value="Genomic_DNA"/>
</dbReference>
<feature type="compositionally biased region" description="Basic and acidic residues" evidence="1">
    <location>
        <begin position="125"/>
        <end position="135"/>
    </location>
</feature>
<evidence type="ECO:0000313" key="4">
    <source>
        <dbReference type="Proteomes" id="UP000722336"/>
    </source>
</evidence>
<proteinExistence type="predicted"/>
<name>A0ABS6SF87_9SPHN</name>
<protein>
    <submittedName>
        <fullName evidence="3">Esterase-like activity of phytase family protein</fullName>
    </submittedName>
</protein>
<gene>
    <name evidence="3" type="ORF">KCG44_09765</name>
</gene>